<dbReference type="Pfam" id="PF02738">
    <property type="entry name" value="MoCoBD_1"/>
    <property type="match status" value="1"/>
</dbReference>
<feature type="domain" description="Aldehyde oxidase/xanthine dehydrogenase a/b hammerhead" evidence="3">
    <location>
        <begin position="29"/>
        <end position="144"/>
    </location>
</feature>
<sequence>MTVTASPYASPYKVIGTRPVRPDGVDKVTGRAIYGADVRLPGMLHGKVLRSPHAHARILSIDASAALALRGVRAVVTAQDMPAIQDKIADLGESTVNLRYASNNLLAHDKVLYYGHAVAAVAADNVHIAEEALSLIRVEYEVLPPVLDGKQAMAPDAPILLDDLRTNELGKQGDRPTNVAEHIRHQRGDLAKGFAEADVIVERTFHTATVHQGYIEPQNATALWNEDGQLFIWCSTQGAFSVQEQLAELLQIPISRITVTPTEIGGGFGGKINVYLEPLAALLSRKAGHRPVKMVMTRAEVLAATGPTSGSYIRVKMGARRDGVITAAEAELIYEAGAYPGSPVGAGCGVIFAPYRLENVQIDGYDVVVNRPKAAAYRAPGGTNAAFASETVVDELAEKLGMDPIEFRLRNAVREGDRRADGPEYKRIGLIETLEAVRNHPHYTAPLTGKHRGRGVAAGFWFNWGGKSSATVTVNSDGTVNLIEGSTDIGGSRASIAMQLAETLGIPYEDVRPQVVGTAGVGYNDVTGGSRTTFGTGWAVYEAGKKILAEMRQRAADYWGVPVEAVRVADGVFSHDGESMTFRELAGKLDTPVTASASVHPQNYGPGFGVHIVDVEVDVETGKVTILRYTAAQDVGKAIHPSYVEGQLQGGVAQGVGWALNEEYVYDEQGRLLNATLLDYRMPTALDLPMIDTVLVEVANPGHPYGVRGVGEVPIVPPAAAIANAIYRAIGVRMTELPMSPPRIVAALARKTQDGPAA</sequence>
<dbReference type="GO" id="GO:0005506">
    <property type="term" value="F:iron ion binding"/>
    <property type="evidence" value="ECO:0007669"/>
    <property type="project" value="InterPro"/>
</dbReference>
<evidence type="ECO:0000256" key="1">
    <source>
        <dbReference type="ARBA" id="ARBA00022505"/>
    </source>
</evidence>
<dbReference type="InterPro" id="IPR036856">
    <property type="entry name" value="Ald_Oxase/Xan_DH_a/b_sf"/>
</dbReference>
<protein>
    <submittedName>
        <fullName evidence="4">Xanthine dehydrogenase family protein molybdopterin-binding subunit</fullName>
    </submittedName>
</protein>
<dbReference type="GO" id="GO:0016491">
    <property type="term" value="F:oxidoreductase activity"/>
    <property type="evidence" value="ECO:0007669"/>
    <property type="project" value="UniProtKB-KW"/>
</dbReference>
<dbReference type="EMBL" id="DSMG01000017">
    <property type="protein sequence ID" value="HDX30153.1"/>
    <property type="molecule type" value="Genomic_DNA"/>
</dbReference>
<evidence type="ECO:0000259" key="3">
    <source>
        <dbReference type="SMART" id="SM01008"/>
    </source>
</evidence>
<comment type="caution">
    <text evidence="4">The sequence shown here is derived from an EMBL/GenBank/DDBJ whole genome shotgun (WGS) entry which is preliminary data.</text>
</comment>
<dbReference type="Pfam" id="PF01315">
    <property type="entry name" value="Ald_Xan_dh_C"/>
    <property type="match status" value="1"/>
</dbReference>
<organism evidence="4">
    <name type="scientific">Caldilinea aerophila</name>
    <dbReference type="NCBI Taxonomy" id="133453"/>
    <lineage>
        <taxon>Bacteria</taxon>
        <taxon>Bacillati</taxon>
        <taxon>Chloroflexota</taxon>
        <taxon>Caldilineae</taxon>
        <taxon>Caldilineales</taxon>
        <taxon>Caldilineaceae</taxon>
        <taxon>Caldilinea</taxon>
    </lineage>
</organism>
<evidence type="ECO:0000256" key="2">
    <source>
        <dbReference type="ARBA" id="ARBA00023002"/>
    </source>
</evidence>
<dbReference type="AlphaFoldDB" id="A0A7C1FIN7"/>
<keyword evidence="2" id="KW-0560">Oxidoreductase</keyword>
<name>A0A7C1FIN7_9CHLR</name>
<dbReference type="Pfam" id="PF20256">
    <property type="entry name" value="MoCoBD_2"/>
    <property type="match status" value="1"/>
</dbReference>
<dbReference type="InterPro" id="IPR000674">
    <property type="entry name" value="Ald_Oxase/Xan_DH_a/b"/>
</dbReference>
<dbReference type="PANTHER" id="PTHR11908:SF132">
    <property type="entry name" value="ALDEHYDE OXIDASE 1-RELATED"/>
    <property type="match status" value="1"/>
</dbReference>
<dbReference type="SMART" id="SM01008">
    <property type="entry name" value="Ald_Xan_dh_C"/>
    <property type="match status" value="1"/>
</dbReference>
<dbReference type="InterPro" id="IPR008274">
    <property type="entry name" value="AldOxase/xan_DH_MoCoBD1"/>
</dbReference>
<gene>
    <name evidence="4" type="ORF">ENQ20_01515</name>
</gene>
<dbReference type="InterPro" id="IPR046867">
    <property type="entry name" value="AldOxase/xan_DH_MoCoBD2"/>
</dbReference>
<dbReference type="InterPro" id="IPR037165">
    <property type="entry name" value="AldOxase/xan_DH_Mopterin-bd_sf"/>
</dbReference>
<dbReference type="Gene3D" id="3.90.1170.50">
    <property type="entry name" value="Aldehyde oxidase/xanthine dehydrogenase, a/b hammerhead"/>
    <property type="match status" value="1"/>
</dbReference>
<dbReference type="InterPro" id="IPR016208">
    <property type="entry name" value="Ald_Oxase/xanthine_DH-like"/>
</dbReference>
<proteinExistence type="predicted"/>
<dbReference type="SUPFAM" id="SSF56003">
    <property type="entry name" value="Molybdenum cofactor-binding domain"/>
    <property type="match status" value="1"/>
</dbReference>
<dbReference type="SUPFAM" id="SSF54665">
    <property type="entry name" value="CO dehydrogenase molybdoprotein N-domain-like"/>
    <property type="match status" value="1"/>
</dbReference>
<reference evidence="4" key="1">
    <citation type="journal article" date="2020" name="mSystems">
        <title>Genome- and Community-Level Interaction Insights into Carbon Utilization and Element Cycling Functions of Hydrothermarchaeota in Hydrothermal Sediment.</title>
        <authorList>
            <person name="Zhou Z."/>
            <person name="Liu Y."/>
            <person name="Xu W."/>
            <person name="Pan J."/>
            <person name="Luo Z.H."/>
            <person name="Li M."/>
        </authorList>
    </citation>
    <scope>NUCLEOTIDE SEQUENCE [LARGE SCALE GENOMIC DNA]</scope>
    <source>
        <strain evidence="4">SpSt-289</strain>
    </source>
</reference>
<accession>A0A7C1FIN7</accession>
<keyword evidence="1" id="KW-0500">Molybdenum</keyword>
<evidence type="ECO:0000313" key="4">
    <source>
        <dbReference type="EMBL" id="HDX30153.1"/>
    </source>
</evidence>
<dbReference type="Gene3D" id="3.30.365.10">
    <property type="entry name" value="Aldehyde oxidase/xanthine dehydrogenase, molybdopterin binding domain"/>
    <property type="match status" value="4"/>
</dbReference>
<dbReference type="PANTHER" id="PTHR11908">
    <property type="entry name" value="XANTHINE DEHYDROGENASE"/>
    <property type="match status" value="1"/>
</dbReference>